<keyword evidence="2" id="KW-1185">Reference proteome</keyword>
<dbReference type="Proteomes" id="UP001300502">
    <property type="component" value="Unassembled WGS sequence"/>
</dbReference>
<dbReference type="PANTHER" id="PTHR35276">
    <property type="entry name" value="S-ADENOSYL-L-METHIONINE-DEPENDENT METHYLTRANSFERASES SUPERFAMILY PROTEIN"/>
    <property type="match status" value="1"/>
</dbReference>
<dbReference type="Pfam" id="PF06962">
    <property type="entry name" value="rRNA_methylase"/>
    <property type="match status" value="1"/>
</dbReference>
<dbReference type="PANTHER" id="PTHR35276:SF1">
    <property type="entry name" value="TRNA (MNM(5)S(2)U34)-METHYLTRANSFERASE, CHLOROPLASTIC"/>
    <property type="match status" value="1"/>
</dbReference>
<comment type="caution">
    <text evidence="1">The sequence shown here is derived from an EMBL/GenBank/DDBJ whole genome shotgun (WGS) entry which is preliminary data.</text>
</comment>
<proteinExistence type="predicted"/>
<evidence type="ECO:0008006" key="3">
    <source>
        <dbReference type="Google" id="ProtNLM"/>
    </source>
</evidence>
<organism evidence="1 2">
    <name type="scientific">Galdieria yellowstonensis</name>
    <dbReference type="NCBI Taxonomy" id="3028027"/>
    <lineage>
        <taxon>Eukaryota</taxon>
        <taxon>Rhodophyta</taxon>
        <taxon>Bangiophyceae</taxon>
        <taxon>Galdieriales</taxon>
        <taxon>Galdieriaceae</taxon>
        <taxon>Galdieria</taxon>
    </lineage>
</organism>
<accession>A0AAV9I4J8</accession>
<dbReference type="EMBL" id="JANCYU010000015">
    <property type="protein sequence ID" value="KAK4523464.1"/>
    <property type="molecule type" value="Genomic_DNA"/>
</dbReference>
<sequence length="235" mass="26689">MFIKPPSWILLLQCFRRGNNNKWNKNTAAIRYRRCYCVSSQPNNLSLRQQRDFLRAVWSSYVQPGDTCIDATCGKGRDSLQMAKLIGPQGFLLACDIQSCAVEQTEALLRSELDASQCPQIKMVCASHELLSEYVKDNSVRLISYNLGYLPNGDRNIRTTAQTTRNSLERLLPKLCCSGIISLVCYVGHSGGFEERNEILKYVATLPKNLWCVTFHEWINRSLAPSIVLIEKQPH</sequence>
<reference evidence="1 2" key="1">
    <citation type="submission" date="2022-07" db="EMBL/GenBank/DDBJ databases">
        <title>Genome-wide signatures of adaptation to extreme environments.</title>
        <authorList>
            <person name="Cho C.H."/>
            <person name="Yoon H.S."/>
        </authorList>
    </citation>
    <scope>NUCLEOTIDE SEQUENCE [LARGE SCALE GENOMIC DNA]</scope>
    <source>
        <strain evidence="1 2">108.79 E11</strain>
    </source>
</reference>
<dbReference type="SUPFAM" id="SSF53335">
    <property type="entry name" value="S-adenosyl-L-methionine-dependent methyltransferases"/>
    <property type="match status" value="1"/>
</dbReference>
<dbReference type="InterPro" id="IPR029063">
    <property type="entry name" value="SAM-dependent_MTases_sf"/>
</dbReference>
<evidence type="ECO:0000313" key="2">
    <source>
        <dbReference type="Proteomes" id="UP001300502"/>
    </source>
</evidence>
<gene>
    <name evidence="1" type="ORF">GAYE_PCTG60G1360</name>
</gene>
<dbReference type="InterPro" id="IPR010719">
    <property type="entry name" value="MnmM_MeTrfase"/>
</dbReference>
<protein>
    <recommendedName>
        <fullName evidence="3">rRNA methylase</fullName>
    </recommendedName>
</protein>
<dbReference type="Gene3D" id="3.40.50.150">
    <property type="entry name" value="Vaccinia Virus protein VP39"/>
    <property type="match status" value="1"/>
</dbReference>
<evidence type="ECO:0000313" key="1">
    <source>
        <dbReference type="EMBL" id="KAK4523464.1"/>
    </source>
</evidence>
<dbReference type="AlphaFoldDB" id="A0AAV9I4J8"/>
<name>A0AAV9I4J8_9RHOD</name>